<dbReference type="Gene3D" id="2.60.40.1120">
    <property type="entry name" value="Carboxypeptidase-like, regulatory domain"/>
    <property type="match status" value="1"/>
</dbReference>
<keyword evidence="3" id="KW-0378">Hydrolase</keyword>
<dbReference type="SUPFAM" id="SSF49464">
    <property type="entry name" value="Carboxypeptidase regulatory domain-like"/>
    <property type="match status" value="1"/>
</dbReference>
<reference evidence="3" key="2">
    <citation type="submission" date="2019-03" db="EMBL/GenBank/DDBJ databases">
        <authorList>
            <person name="Yan Y.-Q."/>
            <person name="Du Z.-J."/>
        </authorList>
    </citation>
    <scope>NUCLEOTIDE SEQUENCE</scope>
    <source>
        <strain evidence="3">PP-F2FG21</strain>
    </source>
</reference>
<protein>
    <submittedName>
        <fullName evidence="3">Carboxypeptidase-like regulatory domain-containing protein</fullName>
    </submittedName>
</protein>
<dbReference type="Proteomes" id="UP000297248">
    <property type="component" value="Unassembled WGS sequence"/>
</dbReference>
<dbReference type="Pfam" id="PF13715">
    <property type="entry name" value="CarbopepD_reg_2"/>
    <property type="match status" value="1"/>
</dbReference>
<dbReference type="EMBL" id="SNQG01000001">
    <property type="protein sequence ID" value="TEW68651.1"/>
    <property type="molecule type" value="Genomic_DNA"/>
</dbReference>
<keyword evidence="3" id="KW-0121">Carboxypeptidase</keyword>
<dbReference type="RefSeq" id="WP_134334490.1">
    <property type="nucleotide sequence ID" value="NZ_BMCZ01000001.1"/>
</dbReference>
<comment type="caution">
    <text evidence="3">The sequence shown here is derived from an EMBL/GenBank/DDBJ whole genome shotgun (WGS) entry which is preliminary data.</text>
</comment>
<sequence>MLSKHYPNRLLMRLWCMFLPLMLAAAANAQNITGKVISSATNNGVPKASVFLNNATFGTATEDDGTFSLRGVKPGQYDLIVSVIGFEEYTQKVLVGNQPIKLSISLTPKILMMREVVISSNADWKKNYEQFKKDFIGTNENAKQCKVINPRILNLSFTRRTQTLEASGDEFLVVENEALGYRTKFLLKNFSSNNITRTITYSGRALFEELPGSNAQKQKWQAKRNDAYYGSAQHFYRSLYKNLLKQEGFEIYDFSRAIDPNRAPEELIQKKLKQFRMVNRDSMNYWLQQENMSKWYKEHLTKPALNAYDVLRKTPQEGLFALTFPNYLYVVYTKKHETEDFKDLYRPLDMENFETSVVTLYGPYTIFDMNGTVVAESPLYEGTWSKAKLANLLPVDYEPTP</sequence>
<accession>A0A4Y8AJF8</accession>
<evidence type="ECO:0000313" key="3">
    <source>
        <dbReference type="EMBL" id="TEW68651.1"/>
    </source>
</evidence>
<reference evidence="3 4" key="1">
    <citation type="journal article" date="2016" name="Int. J. Syst. Evol. Microbiol.">
        <title>Proposal of Mucilaginibacter phyllosphaerae sp. nov. isolated from the phyllosphere of Galium album.</title>
        <authorList>
            <person name="Aydogan E.L."/>
            <person name="Busse H.J."/>
            <person name="Moser G."/>
            <person name="Muller C."/>
            <person name="Kampfer P."/>
            <person name="Glaeser S.P."/>
        </authorList>
    </citation>
    <scope>NUCLEOTIDE SEQUENCE [LARGE SCALE GENOMIC DNA]</scope>
    <source>
        <strain evidence="3 4">PP-F2FG21</strain>
    </source>
</reference>
<keyword evidence="3" id="KW-0645">Protease</keyword>
<gene>
    <name evidence="3" type="ORF">E2R65_00360</name>
    <name evidence="2" type="ORF">GGR35_000936</name>
</gene>
<dbReference type="AlphaFoldDB" id="A0A4Y8AJF8"/>
<dbReference type="GO" id="GO:0004180">
    <property type="term" value="F:carboxypeptidase activity"/>
    <property type="evidence" value="ECO:0007669"/>
    <property type="project" value="UniProtKB-KW"/>
</dbReference>
<evidence type="ECO:0000313" key="2">
    <source>
        <dbReference type="EMBL" id="MBB3968350.1"/>
    </source>
</evidence>
<evidence type="ECO:0000313" key="5">
    <source>
        <dbReference type="Proteomes" id="UP000583101"/>
    </source>
</evidence>
<dbReference type="Proteomes" id="UP000583101">
    <property type="component" value="Unassembled WGS sequence"/>
</dbReference>
<organism evidence="3 4">
    <name type="scientific">Mucilaginibacter phyllosphaerae</name>
    <dbReference type="NCBI Taxonomy" id="1812349"/>
    <lineage>
        <taxon>Bacteria</taxon>
        <taxon>Pseudomonadati</taxon>
        <taxon>Bacteroidota</taxon>
        <taxon>Sphingobacteriia</taxon>
        <taxon>Sphingobacteriales</taxon>
        <taxon>Sphingobacteriaceae</taxon>
        <taxon>Mucilaginibacter</taxon>
    </lineage>
</organism>
<name>A0A4Y8AJF8_9SPHI</name>
<keyword evidence="1" id="KW-0732">Signal</keyword>
<dbReference type="EMBL" id="JACIEG010000001">
    <property type="protein sequence ID" value="MBB3968350.1"/>
    <property type="molecule type" value="Genomic_DNA"/>
</dbReference>
<reference evidence="2 5" key="3">
    <citation type="submission" date="2020-08" db="EMBL/GenBank/DDBJ databases">
        <title>Genomic Encyclopedia of Type Strains, Phase IV (KMG-IV): sequencing the most valuable type-strain genomes for metagenomic binning, comparative biology and taxonomic classification.</title>
        <authorList>
            <person name="Goeker M."/>
        </authorList>
    </citation>
    <scope>NUCLEOTIDE SEQUENCE [LARGE SCALE GENOMIC DNA]</scope>
    <source>
        <strain evidence="2 5">DSM 100995</strain>
    </source>
</reference>
<evidence type="ECO:0000313" key="4">
    <source>
        <dbReference type="Proteomes" id="UP000297248"/>
    </source>
</evidence>
<dbReference type="InterPro" id="IPR008969">
    <property type="entry name" value="CarboxyPept-like_regulatory"/>
</dbReference>
<dbReference type="OrthoDB" id="1223654at2"/>
<feature type="chain" id="PRO_5044616729" evidence="1">
    <location>
        <begin position="30"/>
        <end position="401"/>
    </location>
</feature>
<proteinExistence type="predicted"/>
<keyword evidence="5" id="KW-1185">Reference proteome</keyword>
<feature type="signal peptide" evidence="1">
    <location>
        <begin position="1"/>
        <end position="29"/>
    </location>
</feature>
<evidence type="ECO:0000256" key="1">
    <source>
        <dbReference type="SAM" id="SignalP"/>
    </source>
</evidence>